<keyword evidence="2" id="KW-0805">Transcription regulation</keyword>
<keyword evidence="3" id="KW-0238">DNA-binding</keyword>
<dbReference type="CDD" id="cd06170">
    <property type="entry name" value="LuxR_C_like"/>
    <property type="match status" value="1"/>
</dbReference>
<evidence type="ECO:0000256" key="3">
    <source>
        <dbReference type="ARBA" id="ARBA00023125"/>
    </source>
</evidence>
<proteinExistence type="predicted"/>
<dbReference type="PROSITE" id="PS50110">
    <property type="entry name" value="RESPONSE_REGULATORY"/>
    <property type="match status" value="1"/>
</dbReference>
<comment type="caution">
    <text evidence="8">The sequence shown here is derived from an EMBL/GenBank/DDBJ whole genome shotgun (WGS) entry which is preliminary data.</text>
</comment>
<evidence type="ECO:0000256" key="4">
    <source>
        <dbReference type="ARBA" id="ARBA00023163"/>
    </source>
</evidence>
<dbReference type="PRINTS" id="PR00038">
    <property type="entry name" value="HTHLUXR"/>
</dbReference>
<evidence type="ECO:0000256" key="2">
    <source>
        <dbReference type="ARBA" id="ARBA00023015"/>
    </source>
</evidence>
<feature type="modified residue" description="4-aspartylphosphate" evidence="5">
    <location>
        <position position="50"/>
    </location>
</feature>
<dbReference type="PANTHER" id="PTHR43214">
    <property type="entry name" value="TWO-COMPONENT RESPONSE REGULATOR"/>
    <property type="match status" value="1"/>
</dbReference>
<dbReference type="Pfam" id="PF00072">
    <property type="entry name" value="Response_reg"/>
    <property type="match status" value="1"/>
</dbReference>
<dbReference type="PROSITE" id="PS00622">
    <property type="entry name" value="HTH_LUXR_1"/>
    <property type="match status" value="1"/>
</dbReference>
<dbReference type="InterPro" id="IPR011006">
    <property type="entry name" value="CheY-like_superfamily"/>
</dbReference>
<keyword evidence="1 5" id="KW-0597">Phosphoprotein</keyword>
<feature type="domain" description="HTH luxR-type" evidence="6">
    <location>
        <begin position="148"/>
        <end position="213"/>
    </location>
</feature>
<dbReference type="InterPro" id="IPR001789">
    <property type="entry name" value="Sig_transdc_resp-reg_receiver"/>
</dbReference>
<dbReference type="SUPFAM" id="SSF46894">
    <property type="entry name" value="C-terminal effector domain of the bipartite response regulators"/>
    <property type="match status" value="1"/>
</dbReference>
<organism evidence="8 9">
    <name type="scientific">Comamonas jiangduensis</name>
    <dbReference type="NCBI Taxonomy" id="1194168"/>
    <lineage>
        <taxon>Bacteria</taxon>
        <taxon>Pseudomonadati</taxon>
        <taxon>Pseudomonadota</taxon>
        <taxon>Betaproteobacteria</taxon>
        <taxon>Burkholderiales</taxon>
        <taxon>Comamonadaceae</taxon>
        <taxon>Comamonas</taxon>
    </lineage>
</organism>
<feature type="domain" description="Response regulatory" evidence="7">
    <location>
        <begin position="1"/>
        <end position="117"/>
    </location>
</feature>
<dbReference type="Pfam" id="PF00196">
    <property type="entry name" value="GerE"/>
    <property type="match status" value="1"/>
</dbReference>
<protein>
    <submittedName>
        <fullName evidence="8">LuxR C-terminal-related transcriptional regulator</fullName>
    </submittedName>
</protein>
<evidence type="ECO:0000259" key="7">
    <source>
        <dbReference type="PROSITE" id="PS50110"/>
    </source>
</evidence>
<dbReference type="CDD" id="cd17535">
    <property type="entry name" value="REC_NarL-like"/>
    <property type="match status" value="1"/>
</dbReference>
<accession>A0ABV4IC44</accession>
<dbReference type="Gene3D" id="3.40.50.2300">
    <property type="match status" value="1"/>
</dbReference>
<dbReference type="PANTHER" id="PTHR43214:SF41">
    <property type="entry name" value="NITRATE_NITRITE RESPONSE REGULATOR PROTEIN NARP"/>
    <property type="match status" value="1"/>
</dbReference>
<evidence type="ECO:0000259" key="6">
    <source>
        <dbReference type="PROSITE" id="PS50043"/>
    </source>
</evidence>
<reference evidence="8 9" key="1">
    <citation type="submission" date="2024-08" db="EMBL/GenBank/DDBJ databases">
        <authorList>
            <person name="Feng Z."/>
            <person name="Ronholm J."/>
        </authorList>
    </citation>
    <scope>NUCLEOTIDE SEQUENCE [LARGE SCALE GENOMIC DNA]</scope>
    <source>
        <strain evidence="8 9">4-AB0-8</strain>
    </source>
</reference>
<dbReference type="EMBL" id="JBGJLR010000006">
    <property type="protein sequence ID" value="MEZ2739413.1"/>
    <property type="molecule type" value="Genomic_DNA"/>
</dbReference>
<evidence type="ECO:0000256" key="5">
    <source>
        <dbReference type="PROSITE-ProRule" id="PRU00169"/>
    </source>
</evidence>
<dbReference type="PROSITE" id="PS50043">
    <property type="entry name" value="HTH_LUXR_2"/>
    <property type="match status" value="1"/>
</dbReference>
<dbReference type="InterPro" id="IPR016032">
    <property type="entry name" value="Sig_transdc_resp-reg_C-effctor"/>
</dbReference>
<dbReference type="InterPro" id="IPR000792">
    <property type="entry name" value="Tscrpt_reg_LuxR_C"/>
</dbReference>
<evidence type="ECO:0000313" key="8">
    <source>
        <dbReference type="EMBL" id="MEZ2739413.1"/>
    </source>
</evidence>
<gene>
    <name evidence="8" type="ORF">ACBP88_08025</name>
</gene>
<evidence type="ECO:0000313" key="9">
    <source>
        <dbReference type="Proteomes" id="UP001567350"/>
    </source>
</evidence>
<dbReference type="SUPFAM" id="SSF52172">
    <property type="entry name" value="CheY-like"/>
    <property type="match status" value="1"/>
</dbReference>
<dbReference type="RefSeq" id="WP_370891886.1">
    <property type="nucleotide sequence ID" value="NZ_JBGJLR010000006.1"/>
</dbReference>
<dbReference type="InterPro" id="IPR039420">
    <property type="entry name" value="WalR-like"/>
</dbReference>
<dbReference type="SMART" id="SM00421">
    <property type="entry name" value="HTH_LUXR"/>
    <property type="match status" value="1"/>
</dbReference>
<dbReference type="InterPro" id="IPR058245">
    <property type="entry name" value="NreC/VraR/RcsB-like_REC"/>
</dbReference>
<evidence type="ECO:0000256" key="1">
    <source>
        <dbReference type="ARBA" id="ARBA00022553"/>
    </source>
</evidence>
<keyword evidence="4" id="KW-0804">Transcription</keyword>
<dbReference type="Proteomes" id="UP001567350">
    <property type="component" value="Unassembled WGS sequence"/>
</dbReference>
<dbReference type="SMART" id="SM00448">
    <property type="entry name" value="REC"/>
    <property type="match status" value="1"/>
</dbReference>
<keyword evidence="9" id="KW-1185">Reference proteome</keyword>
<sequence length="215" mass="23692">MVVDDDSHVRMVIAQEVMNDHRTVVVAQASCLREARKYIRQHDFDVMLVDLNLGNGNDDGLELIDVMKSLRPTAEAIVVSVVETEEQVLRAFEVGATGYLVKNSWFGSYVQAVLQVANGGASITPSLARRLLQRFDKNIVAAPRSASPSCAADLISARERKVLRMVANGYTSAEIGHQLEISTTTVNAHIKSIYCKLQVHTRAQAVRFALMRGLL</sequence>
<name>A0ABV4IC44_9BURK</name>